<dbReference type="Proteomes" id="UP000828390">
    <property type="component" value="Unassembled WGS sequence"/>
</dbReference>
<evidence type="ECO:0000313" key="2">
    <source>
        <dbReference type="EMBL" id="KAH3728784.1"/>
    </source>
</evidence>
<dbReference type="EMBL" id="JAIWYP010000012">
    <property type="protein sequence ID" value="KAH3728784.1"/>
    <property type="molecule type" value="Genomic_DNA"/>
</dbReference>
<feature type="compositionally biased region" description="Basic and acidic residues" evidence="1">
    <location>
        <begin position="27"/>
        <end position="52"/>
    </location>
</feature>
<proteinExistence type="predicted"/>
<organism evidence="2 3">
    <name type="scientific">Dreissena polymorpha</name>
    <name type="common">Zebra mussel</name>
    <name type="synonym">Mytilus polymorpha</name>
    <dbReference type="NCBI Taxonomy" id="45954"/>
    <lineage>
        <taxon>Eukaryota</taxon>
        <taxon>Metazoa</taxon>
        <taxon>Spiralia</taxon>
        <taxon>Lophotrochozoa</taxon>
        <taxon>Mollusca</taxon>
        <taxon>Bivalvia</taxon>
        <taxon>Autobranchia</taxon>
        <taxon>Heteroconchia</taxon>
        <taxon>Euheterodonta</taxon>
        <taxon>Imparidentia</taxon>
        <taxon>Neoheterodontei</taxon>
        <taxon>Myida</taxon>
        <taxon>Dreissenoidea</taxon>
        <taxon>Dreissenidae</taxon>
        <taxon>Dreissena</taxon>
    </lineage>
</organism>
<feature type="region of interest" description="Disordered" evidence="1">
    <location>
        <begin position="1"/>
        <end position="52"/>
    </location>
</feature>
<evidence type="ECO:0000313" key="3">
    <source>
        <dbReference type="Proteomes" id="UP000828390"/>
    </source>
</evidence>
<accession>A0A9D4HRJ7</accession>
<keyword evidence="3" id="KW-1185">Reference proteome</keyword>
<name>A0A9D4HRJ7_DREPO</name>
<reference evidence="2" key="2">
    <citation type="submission" date="2020-11" db="EMBL/GenBank/DDBJ databases">
        <authorList>
            <person name="McCartney M.A."/>
            <person name="Auch B."/>
            <person name="Kono T."/>
            <person name="Mallez S."/>
            <person name="Becker A."/>
            <person name="Gohl D.M."/>
            <person name="Silverstein K.A.T."/>
            <person name="Koren S."/>
            <person name="Bechman K.B."/>
            <person name="Herman A."/>
            <person name="Abrahante J.E."/>
            <person name="Garbe J."/>
        </authorList>
    </citation>
    <scope>NUCLEOTIDE SEQUENCE</scope>
    <source>
        <strain evidence="2">Duluth1</strain>
        <tissue evidence="2">Whole animal</tissue>
    </source>
</reference>
<dbReference type="AlphaFoldDB" id="A0A9D4HRJ7"/>
<gene>
    <name evidence="2" type="ORF">DPMN_054745</name>
</gene>
<evidence type="ECO:0000256" key="1">
    <source>
        <dbReference type="SAM" id="MobiDB-lite"/>
    </source>
</evidence>
<reference evidence="2" key="1">
    <citation type="journal article" date="2019" name="bioRxiv">
        <title>The Genome of the Zebra Mussel, Dreissena polymorpha: A Resource for Invasive Species Research.</title>
        <authorList>
            <person name="McCartney M.A."/>
            <person name="Auch B."/>
            <person name="Kono T."/>
            <person name="Mallez S."/>
            <person name="Zhang Y."/>
            <person name="Obille A."/>
            <person name="Becker A."/>
            <person name="Abrahante J.E."/>
            <person name="Garbe J."/>
            <person name="Badalamenti J.P."/>
            <person name="Herman A."/>
            <person name="Mangelson H."/>
            <person name="Liachko I."/>
            <person name="Sullivan S."/>
            <person name="Sone E.D."/>
            <person name="Koren S."/>
            <person name="Silverstein K.A.T."/>
            <person name="Beckman K.B."/>
            <person name="Gohl D.M."/>
        </authorList>
    </citation>
    <scope>NUCLEOTIDE SEQUENCE</scope>
    <source>
        <strain evidence="2">Duluth1</strain>
        <tissue evidence="2">Whole animal</tissue>
    </source>
</reference>
<protein>
    <submittedName>
        <fullName evidence="2">Uncharacterized protein</fullName>
    </submittedName>
</protein>
<comment type="caution">
    <text evidence="2">The sequence shown here is derived from an EMBL/GenBank/DDBJ whole genome shotgun (WGS) entry which is preliminary data.</text>
</comment>
<sequence length="52" mass="5906">MPWKILPFVQPQGGPTNTSCPVGTPENEDKKMKKWSDSSRKQLEARQRGGYD</sequence>